<dbReference type="Pfam" id="PF00877">
    <property type="entry name" value="NLPC_P60"/>
    <property type="match status" value="1"/>
</dbReference>
<dbReference type="PANTHER" id="PTHR47053">
    <property type="entry name" value="MUREIN DD-ENDOPEPTIDASE MEPH-RELATED"/>
    <property type="match status" value="1"/>
</dbReference>
<dbReference type="Gene3D" id="3.90.1720.10">
    <property type="entry name" value="endopeptidase domain like (from Nostoc punctiforme)"/>
    <property type="match status" value="1"/>
</dbReference>
<evidence type="ECO:0000313" key="8">
    <source>
        <dbReference type="Proteomes" id="UP000238034"/>
    </source>
</evidence>
<dbReference type="RefSeq" id="WP_106290412.1">
    <property type="nucleotide sequence ID" value="NZ_PVTH01000001.1"/>
</dbReference>
<dbReference type="InterPro" id="IPR038765">
    <property type="entry name" value="Papain-like_cys_pep_sf"/>
</dbReference>
<feature type="domain" description="NlpC/P60" evidence="6">
    <location>
        <begin position="41"/>
        <end position="171"/>
    </location>
</feature>
<dbReference type="Proteomes" id="UP000238034">
    <property type="component" value="Unassembled WGS sequence"/>
</dbReference>
<dbReference type="AlphaFoldDB" id="A0A2T0UBD7"/>
<gene>
    <name evidence="7" type="ORF">B0I27_101156</name>
</gene>
<sequence>MKRFLMLVLLLSSPPLLHLTNSVKAGTVVAGSPVENISDAARLQSKIIEFARSLTGVKYKYASANPKTGFDCSGFIHYVFRNFQIAVPRSSAAFAKAGRTIDLKSALPGDLILFTGTNPKIRNIGHIGMVVSDPGETLRFIHSTSGKAYGVTETALNEKYLKRYIKVVRVIAPAES</sequence>
<comment type="caution">
    <text evidence="7">The sequence shown here is derived from an EMBL/GenBank/DDBJ whole genome shotgun (WGS) entry which is preliminary data.</text>
</comment>
<feature type="signal peptide" evidence="5">
    <location>
        <begin position="1"/>
        <end position="25"/>
    </location>
</feature>
<evidence type="ECO:0000256" key="5">
    <source>
        <dbReference type="SAM" id="SignalP"/>
    </source>
</evidence>
<dbReference type="GO" id="GO:0006508">
    <property type="term" value="P:proteolysis"/>
    <property type="evidence" value="ECO:0007669"/>
    <property type="project" value="UniProtKB-KW"/>
</dbReference>
<keyword evidence="5" id="KW-0732">Signal</keyword>
<dbReference type="SUPFAM" id="SSF54001">
    <property type="entry name" value="Cysteine proteinases"/>
    <property type="match status" value="1"/>
</dbReference>
<evidence type="ECO:0000259" key="6">
    <source>
        <dbReference type="PROSITE" id="PS51935"/>
    </source>
</evidence>
<keyword evidence="8" id="KW-1185">Reference proteome</keyword>
<dbReference type="OrthoDB" id="9807055at2"/>
<feature type="chain" id="PRO_5015525948" evidence="5">
    <location>
        <begin position="26"/>
        <end position="176"/>
    </location>
</feature>
<dbReference type="PANTHER" id="PTHR47053:SF1">
    <property type="entry name" value="MUREIN DD-ENDOPEPTIDASE MEPH-RELATED"/>
    <property type="match status" value="1"/>
</dbReference>
<proteinExistence type="inferred from homology"/>
<dbReference type="InterPro" id="IPR051202">
    <property type="entry name" value="Peptidase_C40"/>
</dbReference>
<reference evidence="7 8" key="1">
    <citation type="submission" date="2018-03" db="EMBL/GenBank/DDBJ databases">
        <title>Genomic Encyclopedia of Type Strains, Phase III (KMG-III): the genomes of soil and plant-associated and newly described type strains.</title>
        <authorList>
            <person name="Whitman W."/>
        </authorList>
    </citation>
    <scope>NUCLEOTIDE SEQUENCE [LARGE SCALE GENOMIC DNA]</scope>
    <source>
        <strain evidence="7 8">CGMCC 1.9313</strain>
    </source>
</reference>
<evidence type="ECO:0000256" key="4">
    <source>
        <dbReference type="ARBA" id="ARBA00022807"/>
    </source>
</evidence>
<keyword evidence="3 7" id="KW-0378">Hydrolase</keyword>
<evidence type="ECO:0000256" key="3">
    <source>
        <dbReference type="ARBA" id="ARBA00022801"/>
    </source>
</evidence>
<keyword evidence="2" id="KW-0645">Protease</keyword>
<name>A0A2T0UBD7_9SPHI</name>
<dbReference type="PROSITE" id="PS51935">
    <property type="entry name" value="NLPC_P60"/>
    <property type="match status" value="1"/>
</dbReference>
<comment type="similarity">
    <text evidence="1">Belongs to the peptidase C40 family.</text>
</comment>
<dbReference type="EMBL" id="PVTH01000001">
    <property type="protein sequence ID" value="PRY55188.1"/>
    <property type="molecule type" value="Genomic_DNA"/>
</dbReference>
<evidence type="ECO:0000313" key="7">
    <source>
        <dbReference type="EMBL" id="PRY55188.1"/>
    </source>
</evidence>
<organism evidence="7 8">
    <name type="scientific">Arcticibacter pallidicorallinus</name>
    <dbReference type="NCBI Taxonomy" id="1259464"/>
    <lineage>
        <taxon>Bacteria</taxon>
        <taxon>Pseudomonadati</taxon>
        <taxon>Bacteroidota</taxon>
        <taxon>Sphingobacteriia</taxon>
        <taxon>Sphingobacteriales</taxon>
        <taxon>Sphingobacteriaceae</taxon>
        <taxon>Arcticibacter</taxon>
    </lineage>
</organism>
<keyword evidence="4" id="KW-0788">Thiol protease</keyword>
<evidence type="ECO:0000256" key="2">
    <source>
        <dbReference type="ARBA" id="ARBA00022670"/>
    </source>
</evidence>
<evidence type="ECO:0000256" key="1">
    <source>
        <dbReference type="ARBA" id="ARBA00007074"/>
    </source>
</evidence>
<accession>A0A2T0UBD7</accession>
<dbReference type="InterPro" id="IPR000064">
    <property type="entry name" value="NLP_P60_dom"/>
</dbReference>
<protein>
    <submittedName>
        <fullName evidence="7">Cell wall-associated NlpC family hydrolase</fullName>
    </submittedName>
</protein>
<dbReference type="GO" id="GO:0008234">
    <property type="term" value="F:cysteine-type peptidase activity"/>
    <property type="evidence" value="ECO:0007669"/>
    <property type="project" value="UniProtKB-KW"/>
</dbReference>